<keyword evidence="1" id="KW-1133">Transmembrane helix</keyword>
<evidence type="ECO:0000313" key="3">
    <source>
        <dbReference type="Proteomes" id="UP000008073"/>
    </source>
</evidence>
<feature type="transmembrane region" description="Helical" evidence="1">
    <location>
        <begin position="41"/>
        <end position="65"/>
    </location>
</feature>
<proteinExistence type="predicted"/>
<reference evidence="2 3" key="1">
    <citation type="journal article" date="2009" name="Genome Res.">
        <title>Genome structure of a Saccharomyces cerevisiae strain widely used in bioethanol production.</title>
        <authorList>
            <person name="Argueso J.L."/>
            <person name="Carazzolle M.F."/>
            <person name="Mieczkowski P.A."/>
            <person name="Duarte F.M."/>
            <person name="Netto O.V."/>
            <person name="Missawa S.K."/>
            <person name="Galzerani F."/>
            <person name="Costa G.G."/>
            <person name="Vidal R.O."/>
            <person name="Noronha M.F."/>
            <person name="Dominska M."/>
            <person name="Andrietta M.G."/>
            <person name="Andrietta S.R."/>
            <person name="Cunha A.F."/>
            <person name="Gomes L.H."/>
            <person name="Tavares F.C."/>
            <person name="Alcarde A.R."/>
            <person name="Dietrich F.S."/>
            <person name="McCusker J.H."/>
            <person name="Petes T.D."/>
            <person name="Pereira G.A."/>
        </authorList>
    </citation>
    <scope>NUCLEOTIDE SEQUENCE [LARGE SCALE GENOMIC DNA]</scope>
    <source>
        <strain evidence="2 3">JAY291</strain>
    </source>
</reference>
<keyword evidence="1" id="KW-0472">Membrane</keyword>
<gene>
    <name evidence="2" type="ORF">C1Q_02053</name>
</gene>
<sequence length="120" mass="13155">MQTMGGEHLLLSQLKGSFFLLLLAYFFRGRSPYYARCYRRLAVTPGAITIAIAIAIATDSIPALAKSKVLVSVCSHTDPCTASCNLIPFPRPFSNSLTRFLFCLGSARFCFSFPCFGLSI</sequence>
<comment type="caution">
    <text evidence="2">The sequence shown here is derived from an EMBL/GenBank/DDBJ whole genome shotgun (WGS) entry which is preliminary data.</text>
</comment>
<name>C7GP36_YEAS2</name>
<keyword evidence="1" id="KW-0812">Transmembrane</keyword>
<organism evidence="2 3">
    <name type="scientific">Saccharomyces cerevisiae (strain JAY291)</name>
    <name type="common">Baker's yeast</name>
    <dbReference type="NCBI Taxonomy" id="574961"/>
    <lineage>
        <taxon>Eukaryota</taxon>
        <taxon>Fungi</taxon>
        <taxon>Dikarya</taxon>
        <taxon>Ascomycota</taxon>
        <taxon>Saccharomycotina</taxon>
        <taxon>Saccharomycetes</taxon>
        <taxon>Saccharomycetales</taxon>
        <taxon>Saccharomycetaceae</taxon>
        <taxon>Saccharomyces</taxon>
    </lineage>
</organism>
<dbReference type="OrthoDB" id="10313049at2759"/>
<dbReference type="EMBL" id="ACFL01000080">
    <property type="protein sequence ID" value="EEU07464.1"/>
    <property type="molecule type" value="Genomic_DNA"/>
</dbReference>
<dbReference type="Proteomes" id="UP000008073">
    <property type="component" value="Unassembled WGS sequence"/>
</dbReference>
<evidence type="ECO:0000256" key="1">
    <source>
        <dbReference type="SAM" id="Phobius"/>
    </source>
</evidence>
<evidence type="ECO:0000313" key="2">
    <source>
        <dbReference type="EMBL" id="EEU07464.1"/>
    </source>
</evidence>
<protein>
    <submittedName>
        <fullName evidence="2">YKL037W-like protein</fullName>
    </submittedName>
</protein>
<accession>C7GP36</accession>
<feature type="transmembrane region" description="Helical" evidence="1">
    <location>
        <begin position="12"/>
        <end position="29"/>
    </location>
</feature>
<dbReference type="AlphaFoldDB" id="C7GP36"/>